<protein>
    <recommendedName>
        <fullName evidence="3">Retrotransposon Copia-like N-terminal domain-containing protein</fullName>
    </recommendedName>
</protein>
<gene>
    <name evidence="1" type="ORF">Ddye_023710</name>
</gene>
<dbReference type="PANTHER" id="PTHR47481:SF31">
    <property type="entry name" value="OS01G0873500 PROTEIN"/>
    <property type="match status" value="1"/>
</dbReference>
<dbReference type="Pfam" id="PF14223">
    <property type="entry name" value="Retrotran_gag_2"/>
    <property type="match status" value="1"/>
</dbReference>
<comment type="caution">
    <text evidence="1">The sequence shown here is derived from an EMBL/GenBank/DDBJ whole genome shotgun (WGS) entry which is preliminary data.</text>
</comment>
<sequence length="114" mass="13197">MDFSSLAKTLSLNLTLKLDHSNYFYWKTQVLTAIEALGLKGMVNETKRAPSKFLLIHYGDDSEQEENLKYVNWKKKDKLFMSWIFSTLTTSVLGQINGSKSSFEIWSKIEKTYS</sequence>
<dbReference type="AlphaFoldDB" id="A0AAD9TTG0"/>
<dbReference type="EMBL" id="JANJYI010000007">
    <property type="protein sequence ID" value="KAK2641947.1"/>
    <property type="molecule type" value="Genomic_DNA"/>
</dbReference>
<accession>A0AAD9TTG0</accession>
<proteinExistence type="predicted"/>
<evidence type="ECO:0000313" key="1">
    <source>
        <dbReference type="EMBL" id="KAK2641947.1"/>
    </source>
</evidence>
<reference evidence="1" key="1">
    <citation type="journal article" date="2023" name="Plant J.">
        <title>Genome sequences and population genomics provide insights into the demographic history, inbreeding, and mutation load of two 'living fossil' tree species of Dipteronia.</title>
        <authorList>
            <person name="Feng Y."/>
            <person name="Comes H.P."/>
            <person name="Chen J."/>
            <person name="Zhu S."/>
            <person name="Lu R."/>
            <person name="Zhang X."/>
            <person name="Li P."/>
            <person name="Qiu J."/>
            <person name="Olsen K.M."/>
            <person name="Qiu Y."/>
        </authorList>
    </citation>
    <scope>NUCLEOTIDE SEQUENCE</scope>
    <source>
        <strain evidence="1">KIB01</strain>
    </source>
</reference>
<keyword evidence="2" id="KW-1185">Reference proteome</keyword>
<dbReference type="PANTHER" id="PTHR47481">
    <property type="match status" value="1"/>
</dbReference>
<dbReference type="Proteomes" id="UP001280121">
    <property type="component" value="Unassembled WGS sequence"/>
</dbReference>
<evidence type="ECO:0000313" key="2">
    <source>
        <dbReference type="Proteomes" id="UP001280121"/>
    </source>
</evidence>
<name>A0AAD9TTG0_9ROSI</name>
<evidence type="ECO:0008006" key="3">
    <source>
        <dbReference type="Google" id="ProtNLM"/>
    </source>
</evidence>
<organism evidence="1 2">
    <name type="scientific">Dipteronia dyeriana</name>
    <dbReference type="NCBI Taxonomy" id="168575"/>
    <lineage>
        <taxon>Eukaryota</taxon>
        <taxon>Viridiplantae</taxon>
        <taxon>Streptophyta</taxon>
        <taxon>Embryophyta</taxon>
        <taxon>Tracheophyta</taxon>
        <taxon>Spermatophyta</taxon>
        <taxon>Magnoliopsida</taxon>
        <taxon>eudicotyledons</taxon>
        <taxon>Gunneridae</taxon>
        <taxon>Pentapetalae</taxon>
        <taxon>rosids</taxon>
        <taxon>malvids</taxon>
        <taxon>Sapindales</taxon>
        <taxon>Sapindaceae</taxon>
        <taxon>Hippocastanoideae</taxon>
        <taxon>Acereae</taxon>
        <taxon>Dipteronia</taxon>
    </lineage>
</organism>